<reference evidence="2" key="1">
    <citation type="submission" date="2020-12" db="EMBL/GenBank/DDBJ databases">
        <title>Metabolic potential, ecology and presence of endohyphal bacteria is reflected in genomic diversity of Mucoromycotina.</title>
        <authorList>
            <person name="Muszewska A."/>
            <person name="Okrasinska A."/>
            <person name="Steczkiewicz K."/>
            <person name="Drgas O."/>
            <person name="Orlowska M."/>
            <person name="Perlinska-Lenart U."/>
            <person name="Aleksandrzak-Piekarczyk T."/>
            <person name="Szatraj K."/>
            <person name="Zielenkiewicz U."/>
            <person name="Pilsyk S."/>
            <person name="Malc E."/>
            <person name="Mieczkowski P."/>
            <person name="Kruszewska J.S."/>
            <person name="Biernat P."/>
            <person name="Pawlowska J."/>
        </authorList>
    </citation>
    <scope>NUCLEOTIDE SEQUENCE</scope>
    <source>
        <strain evidence="2">WA0000067209</strain>
    </source>
</reference>
<comment type="caution">
    <text evidence="2">The sequence shown here is derived from an EMBL/GenBank/DDBJ whole genome shotgun (WGS) entry which is preliminary data.</text>
</comment>
<dbReference type="OrthoDB" id="421951at2759"/>
<dbReference type="AlphaFoldDB" id="A0A8H7PZR0"/>
<organism evidence="2 3">
    <name type="scientific">Mortierella isabellina</name>
    <name type="common">Filamentous fungus</name>
    <name type="synonym">Umbelopsis isabellina</name>
    <dbReference type="NCBI Taxonomy" id="91625"/>
    <lineage>
        <taxon>Eukaryota</taxon>
        <taxon>Fungi</taxon>
        <taxon>Fungi incertae sedis</taxon>
        <taxon>Mucoromycota</taxon>
        <taxon>Mucoromycotina</taxon>
        <taxon>Umbelopsidomycetes</taxon>
        <taxon>Umbelopsidales</taxon>
        <taxon>Umbelopsidaceae</taxon>
        <taxon>Umbelopsis</taxon>
    </lineage>
</organism>
<proteinExistence type="predicted"/>
<dbReference type="InterPro" id="IPR053858">
    <property type="entry name" value="Arb2_dom"/>
</dbReference>
<dbReference type="Gene3D" id="3.40.50.1820">
    <property type="entry name" value="alpha/beta hydrolase"/>
    <property type="match status" value="1"/>
</dbReference>
<dbReference type="PANTHER" id="PTHR21357">
    <property type="entry name" value="FAM172 FAMILY PROTEIN HOMOLOG CG10038"/>
    <property type="match status" value="1"/>
</dbReference>
<dbReference type="SUPFAM" id="SSF53474">
    <property type="entry name" value="alpha/beta-Hydrolases"/>
    <property type="match status" value="1"/>
</dbReference>
<dbReference type="InterPro" id="IPR029058">
    <property type="entry name" value="AB_hydrolase_fold"/>
</dbReference>
<dbReference type="InterPro" id="IPR048263">
    <property type="entry name" value="Arb2"/>
</dbReference>
<evidence type="ECO:0000259" key="1">
    <source>
        <dbReference type="Pfam" id="PF22749"/>
    </source>
</evidence>
<dbReference type="Pfam" id="PF22749">
    <property type="entry name" value="Arb2"/>
    <property type="match status" value="1"/>
</dbReference>
<name>A0A8H7PZR0_MORIS</name>
<evidence type="ECO:0000313" key="2">
    <source>
        <dbReference type="EMBL" id="KAG2183272.1"/>
    </source>
</evidence>
<gene>
    <name evidence="2" type="ORF">INT43_006276</name>
</gene>
<dbReference type="GO" id="GO:0031048">
    <property type="term" value="P:regulatory ncRNA-mediated heterochromatin formation"/>
    <property type="evidence" value="ECO:0007669"/>
    <property type="project" value="TreeGrafter"/>
</dbReference>
<dbReference type="GO" id="GO:0005634">
    <property type="term" value="C:nucleus"/>
    <property type="evidence" value="ECO:0007669"/>
    <property type="project" value="TreeGrafter"/>
</dbReference>
<accession>A0A8H7PZR0</accession>
<feature type="domain" description="Arb2" evidence="1">
    <location>
        <begin position="26"/>
        <end position="274"/>
    </location>
</feature>
<protein>
    <recommendedName>
        <fullName evidence="1">Arb2 domain-containing protein</fullName>
    </recommendedName>
</protein>
<keyword evidence="3" id="KW-1185">Reference proteome</keyword>
<dbReference type="GO" id="GO:0035197">
    <property type="term" value="F:siRNA binding"/>
    <property type="evidence" value="ECO:0007669"/>
    <property type="project" value="TreeGrafter"/>
</dbReference>
<dbReference type="Proteomes" id="UP000654370">
    <property type="component" value="Unassembled WGS sequence"/>
</dbReference>
<dbReference type="EMBL" id="JAEPQZ010000003">
    <property type="protein sequence ID" value="KAG2183272.1"/>
    <property type="molecule type" value="Genomic_DNA"/>
</dbReference>
<dbReference type="PANTHER" id="PTHR21357:SF4">
    <property type="entry name" value="FAM172 FAMILY PROTEIN HOMOLOG CG10038"/>
    <property type="match status" value="1"/>
</dbReference>
<sequence>MQFIRNVFSSFFSLDNYGDTEHDYHFPTTMEGFGYQFNENGQLTQTSTDEPFQYKVKENDRQYNQAHYEALGVCIGHHIEEVLMTEYNLQRLQIPLKEPNDPEDKARSHVYISEDALTSPDTLLVLLQGSGTIRPGQWSRRVIMNESLEAGSMFPYIERAQHNGWNVMILNPNNNEIAYEDGDGQDFGGEGGLSFSKNPGSMTIDGCETPEHHCQYVWDNLIKDCKAEHIVIVAFSYGGHAISVLATQNALEFTQRVNALALIDSVHSHTEHENAPGAAKDSIMQYLENEINQ</sequence>
<evidence type="ECO:0000313" key="3">
    <source>
        <dbReference type="Proteomes" id="UP000654370"/>
    </source>
</evidence>